<dbReference type="InterPro" id="IPR000700">
    <property type="entry name" value="PAS-assoc_C"/>
</dbReference>
<dbReference type="InterPro" id="IPR001789">
    <property type="entry name" value="Sig_transdc_resp-reg_receiver"/>
</dbReference>
<evidence type="ECO:0000256" key="5">
    <source>
        <dbReference type="ARBA" id="ARBA00022741"/>
    </source>
</evidence>
<keyword evidence="4" id="KW-0808">Transferase</keyword>
<dbReference type="InterPro" id="IPR005467">
    <property type="entry name" value="His_kinase_dom"/>
</dbReference>
<dbReference type="Pfam" id="PF00072">
    <property type="entry name" value="Response_reg"/>
    <property type="match status" value="1"/>
</dbReference>
<dbReference type="SMART" id="SM00448">
    <property type="entry name" value="REC"/>
    <property type="match status" value="1"/>
</dbReference>
<evidence type="ECO:0000259" key="13">
    <source>
        <dbReference type="PROSITE" id="PS50113"/>
    </source>
</evidence>
<keyword evidence="3 9" id="KW-0597">Phosphoprotein</keyword>
<evidence type="ECO:0000256" key="4">
    <source>
        <dbReference type="ARBA" id="ARBA00022679"/>
    </source>
</evidence>
<evidence type="ECO:0000256" key="9">
    <source>
        <dbReference type="PROSITE-ProRule" id="PRU00169"/>
    </source>
</evidence>
<sequence>MDEGITSILLVEDNAADVRLIEELLTEAGARFEITHAERLSTAQVLLAERRFDAVLLDLGLPDSHGLESLTAMVEAARDMPIVVLTGLNDEATAVQALRHGVEDYLVKGNVDGDRLTRAFRYAIERKRAETALRRSEERFSKVFHASPLGIVISSLPEGRIVDANEAFLAMYGFAREEMIGRAARDLNIWVDLEDRARLMQEMAETGRSRNFEARFRRKSGEIGTALSSAEKIELGGEACMLSLLADVTERKRAEEALKTKDEELRAMTQQLWQTAKLATMGEIAASVAHEINNPLGIVSLRVEALLAETPPADERHRSLEIIEQEVERMGGLVANLLHFSRRGTAHISTVDLRDELGKTLELMHYHLRNSRVTVAPELAPDLPMIQADRQQLRQLFLNLIANACDAMPGGGELGLRARAADGQVLIEIADTGAGIPPEDLARVMDPFYTTKPEGKGTGLGLAISRRIVQEHRGTIELSSEGVPGKGTTVRVALPVRNSANGNYLKGDRDRVWS</sequence>
<dbReference type="Gene3D" id="3.40.50.2300">
    <property type="match status" value="1"/>
</dbReference>
<evidence type="ECO:0000256" key="1">
    <source>
        <dbReference type="ARBA" id="ARBA00000085"/>
    </source>
</evidence>
<protein>
    <recommendedName>
        <fullName evidence="2">histidine kinase</fullName>
        <ecNumber evidence="2">2.7.13.3</ecNumber>
    </recommendedName>
</protein>
<dbReference type="Pfam" id="PF00512">
    <property type="entry name" value="HisKA"/>
    <property type="match status" value="1"/>
</dbReference>
<dbReference type="InterPro" id="IPR001610">
    <property type="entry name" value="PAC"/>
</dbReference>
<dbReference type="InterPro" id="IPR011006">
    <property type="entry name" value="CheY-like_superfamily"/>
</dbReference>
<dbReference type="InterPro" id="IPR000014">
    <property type="entry name" value="PAS"/>
</dbReference>
<dbReference type="InterPro" id="IPR004358">
    <property type="entry name" value="Sig_transdc_His_kin-like_C"/>
</dbReference>
<dbReference type="Pfam" id="PF02518">
    <property type="entry name" value="HATPase_c"/>
    <property type="match status" value="1"/>
</dbReference>
<proteinExistence type="predicted"/>
<evidence type="ECO:0000256" key="8">
    <source>
        <dbReference type="ARBA" id="ARBA00023012"/>
    </source>
</evidence>
<dbReference type="SMART" id="SM00387">
    <property type="entry name" value="HATPase_c"/>
    <property type="match status" value="1"/>
</dbReference>
<organism evidence="14 15">
    <name type="scientific">Candidatus Muproteobacteria bacterium RBG_16_65_34</name>
    <dbReference type="NCBI Taxonomy" id="1817760"/>
    <lineage>
        <taxon>Bacteria</taxon>
        <taxon>Pseudomonadati</taxon>
        <taxon>Pseudomonadota</taxon>
        <taxon>Candidatus Muproteobacteria</taxon>
    </lineage>
</organism>
<evidence type="ECO:0000259" key="12">
    <source>
        <dbReference type="PROSITE" id="PS50112"/>
    </source>
</evidence>
<keyword evidence="5" id="KW-0547">Nucleotide-binding</keyword>
<dbReference type="PANTHER" id="PTHR43065">
    <property type="entry name" value="SENSOR HISTIDINE KINASE"/>
    <property type="match status" value="1"/>
</dbReference>
<dbReference type="Gene3D" id="3.30.565.10">
    <property type="entry name" value="Histidine kinase-like ATPase, C-terminal domain"/>
    <property type="match status" value="1"/>
</dbReference>
<keyword evidence="8" id="KW-0902">Two-component regulatory system</keyword>
<feature type="domain" description="Histidine kinase" evidence="10">
    <location>
        <begin position="287"/>
        <end position="498"/>
    </location>
</feature>
<dbReference type="InterPro" id="IPR036097">
    <property type="entry name" value="HisK_dim/P_sf"/>
</dbReference>
<evidence type="ECO:0000256" key="6">
    <source>
        <dbReference type="ARBA" id="ARBA00022777"/>
    </source>
</evidence>
<dbReference type="SMART" id="SM00086">
    <property type="entry name" value="PAC"/>
    <property type="match status" value="1"/>
</dbReference>
<dbReference type="SUPFAM" id="SSF55785">
    <property type="entry name" value="PYP-like sensor domain (PAS domain)"/>
    <property type="match status" value="1"/>
</dbReference>
<reference evidence="14 15" key="1">
    <citation type="journal article" date="2016" name="Nat. Commun.">
        <title>Thousands of microbial genomes shed light on interconnected biogeochemical processes in an aquifer system.</title>
        <authorList>
            <person name="Anantharaman K."/>
            <person name="Brown C.T."/>
            <person name="Hug L.A."/>
            <person name="Sharon I."/>
            <person name="Castelle C.J."/>
            <person name="Probst A.J."/>
            <person name="Thomas B.C."/>
            <person name="Singh A."/>
            <person name="Wilkins M.J."/>
            <person name="Karaoz U."/>
            <person name="Brodie E.L."/>
            <person name="Williams K.H."/>
            <person name="Hubbard S.S."/>
            <person name="Banfield J.F."/>
        </authorList>
    </citation>
    <scope>NUCLEOTIDE SEQUENCE [LARGE SCALE GENOMIC DNA]</scope>
</reference>
<feature type="modified residue" description="4-aspartylphosphate" evidence="9">
    <location>
        <position position="58"/>
    </location>
</feature>
<dbReference type="EC" id="2.7.13.3" evidence="2"/>
<dbReference type="PROSITE" id="PS50113">
    <property type="entry name" value="PAC"/>
    <property type="match status" value="1"/>
</dbReference>
<comment type="caution">
    <text evidence="14">The sequence shown here is derived from an EMBL/GenBank/DDBJ whole genome shotgun (WGS) entry which is preliminary data.</text>
</comment>
<gene>
    <name evidence="14" type="ORF">A2151_03635</name>
</gene>
<dbReference type="CDD" id="cd00082">
    <property type="entry name" value="HisKA"/>
    <property type="match status" value="1"/>
</dbReference>
<dbReference type="Gene3D" id="3.30.450.20">
    <property type="entry name" value="PAS domain"/>
    <property type="match status" value="1"/>
</dbReference>
<dbReference type="SUPFAM" id="SSF55874">
    <property type="entry name" value="ATPase domain of HSP90 chaperone/DNA topoisomerase II/histidine kinase"/>
    <property type="match status" value="1"/>
</dbReference>
<dbReference type="CDD" id="cd00130">
    <property type="entry name" value="PAS"/>
    <property type="match status" value="1"/>
</dbReference>
<dbReference type="InterPro" id="IPR003594">
    <property type="entry name" value="HATPase_dom"/>
</dbReference>
<dbReference type="STRING" id="1817760.A2151_03635"/>
<feature type="domain" description="PAS" evidence="12">
    <location>
        <begin position="136"/>
        <end position="210"/>
    </location>
</feature>
<keyword evidence="6" id="KW-0418">Kinase</keyword>
<evidence type="ECO:0000259" key="11">
    <source>
        <dbReference type="PROSITE" id="PS50110"/>
    </source>
</evidence>
<dbReference type="EMBL" id="MFSU01000061">
    <property type="protein sequence ID" value="OGI47260.1"/>
    <property type="molecule type" value="Genomic_DNA"/>
</dbReference>
<evidence type="ECO:0000313" key="14">
    <source>
        <dbReference type="EMBL" id="OGI47260.1"/>
    </source>
</evidence>
<dbReference type="PANTHER" id="PTHR43065:SF46">
    <property type="entry name" value="C4-DICARBOXYLATE TRANSPORT SENSOR PROTEIN DCTB"/>
    <property type="match status" value="1"/>
</dbReference>
<evidence type="ECO:0000259" key="10">
    <source>
        <dbReference type="PROSITE" id="PS50109"/>
    </source>
</evidence>
<dbReference type="NCBIfam" id="TIGR00229">
    <property type="entry name" value="sensory_box"/>
    <property type="match status" value="1"/>
</dbReference>
<dbReference type="GO" id="GO:0005524">
    <property type="term" value="F:ATP binding"/>
    <property type="evidence" value="ECO:0007669"/>
    <property type="project" value="UniProtKB-KW"/>
</dbReference>
<feature type="domain" description="PAC" evidence="13">
    <location>
        <begin position="210"/>
        <end position="260"/>
    </location>
</feature>
<dbReference type="SUPFAM" id="SSF47384">
    <property type="entry name" value="Homodimeric domain of signal transducing histidine kinase"/>
    <property type="match status" value="1"/>
</dbReference>
<accession>A0A1F6TQ70</accession>
<evidence type="ECO:0000256" key="7">
    <source>
        <dbReference type="ARBA" id="ARBA00022840"/>
    </source>
</evidence>
<dbReference type="PROSITE" id="PS50109">
    <property type="entry name" value="HIS_KIN"/>
    <property type="match status" value="1"/>
</dbReference>
<dbReference type="CDD" id="cd00156">
    <property type="entry name" value="REC"/>
    <property type="match status" value="1"/>
</dbReference>
<dbReference type="PRINTS" id="PR00344">
    <property type="entry name" value="BCTRLSENSOR"/>
</dbReference>
<dbReference type="SMART" id="SM00091">
    <property type="entry name" value="PAS"/>
    <property type="match status" value="1"/>
</dbReference>
<dbReference type="SUPFAM" id="SSF52172">
    <property type="entry name" value="CheY-like"/>
    <property type="match status" value="1"/>
</dbReference>
<dbReference type="InterPro" id="IPR036890">
    <property type="entry name" value="HATPase_C_sf"/>
</dbReference>
<feature type="domain" description="Response regulatory" evidence="11">
    <location>
        <begin position="7"/>
        <end position="123"/>
    </location>
</feature>
<dbReference type="PROSITE" id="PS50110">
    <property type="entry name" value="RESPONSE_REGULATORY"/>
    <property type="match status" value="1"/>
</dbReference>
<dbReference type="Gene3D" id="1.10.287.130">
    <property type="match status" value="1"/>
</dbReference>
<comment type="catalytic activity">
    <reaction evidence="1">
        <text>ATP + protein L-histidine = ADP + protein N-phospho-L-histidine.</text>
        <dbReference type="EC" id="2.7.13.3"/>
    </reaction>
</comment>
<keyword evidence="7" id="KW-0067">ATP-binding</keyword>
<dbReference type="GO" id="GO:0000155">
    <property type="term" value="F:phosphorelay sensor kinase activity"/>
    <property type="evidence" value="ECO:0007669"/>
    <property type="project" value="InterPro"/>
</dbReference>
<evidence type="ECO:0000256" key="2">
    <source>
        <dbReference type="ARBA" id="ARBA00012438"/>
    </source>
</evidence>
<dbReference type="Pfam" id="PF13426">
    <property type="entry name" value="PAS_9"/>
    <property type="match status" value="1"/>
</dbReference>
<evidence type="ECO:0000256" key="3">
    <source>
        <dbReference type="ARBA" id="ARBA00022553"/>
    </source>
</evidence>
<name>A0A1F6TQ70_9PROT</name>
<dbReference type="InterPro" id="IPR003661">
    <property type="entry name" value="HisK_dim/P_dom"/>
</dbReference>
<dbReference type="SMART" id="SM00388">
    <property type="entry name" value="HisKA"/>
    <property type="match status" value="1"/>
</dbReference>
<dbReference type="PROSITE" id="PS50112">
    <property type="entry name" value="PAS"/>
    <property type="match status" value="1"/>
</dbReference>
<evidence type="ECO:0000313" key="15">
    <source>
        <dbReference type="Proteomes" id="UP000178885"/>
    </source>
</evidence>
<dbReference type="InterPro" id="IPR035965">
    <property type="entry name" value="PAS-like_dom_sf"/>
</dbReference>
<dbReference type="Proteomes" id="UP000178885">
    <property type="component" value="Unassembled WGS sequence"/>
</dbReference>
<dbReference type="AlphaFoldDB" id="A0A1F6TQ70"/>